<evidence type="ECO:0000313" key="2">
    <source>
        <dbReference type="EMBL" id="NYJ74833.1"/>
    </source>
</evidence>
<protein>
    <submittedName>
        <fullName evidence="2">Uncharacterized protein</fullName>
    </submittedName>
</protein>
<accession>A0A853DFM9</accession>
<evidence type="ECO:0000256" key="1">
    <source>
        <dbReference type="SAM" id="Phobius"/>
    </source>
</evidence>
<feature type="transmembrane region" description="Helical" evidence="1">
    <location>
        <begin position="15"/>
        <end position="37"/>
    </location>
</feature>
<proteinExistence type="predicted"/>
<keyword evidence="3" id="KW-1185">Reference proteome</keyword>
<evidence type="ECO:0000313" key="3">
    <source>
        <dbReference type="Proteomes" id="UP000571817"/>
    </source>
</evidence>
<dbReference type="EMBL" id="JACCFW010000001">
    <property type="protein sequence ID" value="NYJ74833.1"/>
    <property type="molecule type" value="Genomic_DNA"/>
</dbReference>
<name>A0A853DFM9_9MICO</name>
<sequence>MDDRLRHFPREDRSWSATAVLCVGVVFCGWLVATAIFHSSVDSVLRGLAGLVVITEVVLDEAQGIVVDRAGVHPPLRRVLRWQTVEGVFPRRRVALAAVHRPQLPARATAHPLRRGRGTCRP</sequence>
<dbReference type="AlphaFoldDB" id="A0A853DFM9"/>
<reference evidence="2 3" key="1">
    <citation type="submission" date="2020-07" db="EMBL/GenBank/DDBJ databases">
        <title>Sequencing the genomes of 1000 actinobacteria strains.</title>
        <authorList>
            <person name="Klenk H.-P."/>
        </authorList>
    </citation>
    <scope>NUCLEOTIDE SEQUENCE [LARGE SCALE GENOMIC DNA]</scope>
    <source>
        <strain evidence="2 3">DSM 29531</strain>
    </source>
</reference>
<dbReference type="RefSeq" id="WP_179481035.1">
    <property type="nucleotide sequence ID" value="NZ_JACCFW010000001.1"/>
</dbReference>
<organism evidence="2 3">
    <name type="scientific">Allobranchiibius huperziae</name>
    <dbReference type="NCBI Taxonomy" id="1874116"/>
    <lineage>
        <taxon>Bacteria</taxon>
        <taxon>Bacillati</taxon>
        <taxon>Actinomycetota</taxon>
        <taxon>Actinomycetes</taxon>
        <taxon>Micrococcales</taxon>
        <taxon>Dermacoccaceae</taxon>
        <taxon>Allobranchiibius</taxon>
    </lineage>
</organism>
<dbReference type="Proteomes" id="UP000571817">
    <property type="component" value="Unassembled WGS sequence"/>
</dbReference>
<keyword evidence="1" id="KW-0472">Membrane</keyword>
<comment type="caution">
    <text evidence="2">The sequence shown here is derived from an EMBL/GenBank/DDBJ whole genome shotgun (WGS) entry which is preliminary data.</text>
</comment>
<keyword evidence="1" id="KW-1133">Transmembrane helix</keyword>
<gene>
    <name evidence="2" type="ORF">HNR15_001796</name>
</gene>
<keyword evidence="1" id="KW-0812">Transmembrane</keyword>